<dbReference type="AlphaFoldDB" id="A0A0C2J5H8"/>
<proteinExistence type="predicted"/>
<evidence type="ECO:0000313" key="2">
    <source>
        <dbReference type="Proteomes" id="UP000031668"/>
    </source>
</evidence>
<sequence>MNKQEIIGVDTLEIVEHHGCLSISEKEHFRTQSKPVEMLFSKWKDVLKFERWISERSSDGTNQGSCSNLMNDDLTTTLEEVLEKEVDSTIKTSYFSNTLSFRVRNIMFIDESPFKLHIILNHERSRKGTTPNPLIRPRSRSITHSKVIQGFVNTEVFKGFLISSMNVLRADEESVFFMENVNFYHNVTILEDSYFLIKHLPPCSPMRSLFVDRIKCSKEHSPIRNPRFLNKNE</sequence>
<gene>
    <name evidence="1" type="ORF">RF11_01553</name>
</gene>
<evidence type="ECO:0000313" key="1">
    <source>
        <dbReference type="EMBL" id="KII64423.1"/>
    </source>
</evidence>
<dbReference type="Proteomes" id="UP000031668">
    <property type="component" value="Unassembled WGS sequence"/>
</dbReference>
<reference evidence="1 2" key="1">
    <citation type="journal article" date="2014" name="Genome Biol. Evol.">
        <title>The genome of the myxosporean Thelohanellus kitauei shows adaptations to nutrient acquisition within its fish host.</title>
        <authorList>
            <person name="Yang Y."/>
            <person name="Xiong J."/>
            <person name="Zhou Z."/>
            <person name="Huo F."/>
            <person name="Miao W."/>
            <person name="Ran C."/>
            <person name="Liu Y."/>
            <person name="Zhang J."/>
            <person name="Feng J."/>
            <person name="Wang M."/>
            <person name="Wang M."/>
            <person name="Wang L."/>
            <person name="Yao B."/>
        </authorList>
    </citation>
    <scope>NUCLEOTIDE SEQUENCE [LARGE SCALE GENOMIC DNA]</scope>
    <source>
        <strain evidence="1">Wuqing</strain>
    </source>
</reference>
<protein>
    <submittedName>
        <fullName evidence="1">Uncharacterized protein</fullName>
    </submittedName>
</protein>
<dbReference type="EMBL" id="JWZT01004271">
    <property type="protein sequence ID" value="KII64423.1"/>
    <property type="molecule type" value="Genomic_DNA"/>
</dbReference>
<dbReference type="OrthoDB" id="5977738at2759"/>
<accession>A0A0C2J5H8</accession>
<name>A0A0C2J5H8_THEKT</name>
<keyword evidence="2" id="KW-1185">Reference proteome</keyword>
<organism evidence="1 2">
    <name type="scientific">Thelohanellus kitauei</name>
    <name type="common">Myxosporean</name>
    <dbReference type="NCBI Taxonomy" id="669202"/>
    <lineage>
        <taxon>Eukaryota</taxon>
        <taxon>Metazoa</taxon>
        <taxon>Cnidaria</taxon>
        <taxon>Myxozoa</taxon>
        <taxon>Myxosporea</taxon>
        <taxon>Bivalvulida</taxon>
        <taxon>Platysporina</taxon>
        <taxon>Myxobolidae</taxon>
        <taxon>Thelohanellus</taxon>
    </lineage>
</organism>
<comment type="caution">
    <text evidence="1">The sequence shown here is derived from an EMBL/GenBank/DDBJ whole genome shotgun (WGS) entry which is preliminary data.</text>
</comment>